<evidence type="ECO:0000313" key="4">
    <source>
        <dbReference type="Proteomes" id="UP000000689"/>
    </source>
</evidence>
<sequence>MSSNHIPAWRKIAIKKKLENKDGAVLNDDPLNVTTHLATGSLTRKEKKRIIKGESSVSVDRNKVSKLKKSGKREKLPKDQRITKKSKVLKDQLRYLIEFYKSRVENTLPKELYALENVKLNFPGNDEDDKIDPASGVIEIWKFSKQKQNWLIKHFFNMEEIPSEYDPLLISYFKDLPGKSKDDLSEKCLGQIKSWNEYVEKEEAKMSAIVNGDENKEGTNDEGNDDEASKEDEIKEKKPEDISKIEIEVVPNKEATIRSHLLLKQWFINEEDLTKIILKNLPI</sequence>
<dbReference type="AlphaFoldDB" id="G0W9H1"/>
<organism evidence="3 4">
    <name type="scientific">Naumovozyma dairenensis (strain ATCC 10597 / BCRC 20456 / CBS 421 / NBRC 0211 / NRRL Y-12639)</name>
    <name type="common">Saccharomyces dairenensis</name>
    <dbReference type="NCBI Taxonomy" id="1071378"/>
    <lineage>
        <taxon>Eukaryota</taxon>
        <taxon>Fungi</taxon>
        <taxon>Dikarya</taxon>
        <taxon>Ascomycota</taxon>
        <taxon>Saccharomycotina</taxon>
        <taxon>Saccharomycetes</taxon>
        <taxon>Saccharomycetales</taxon>
        <taxon>Saccharomycetaceae</taxon>
        <taxon>Naumovozyma</taxon>
    </lineage>
</organism>
<evidence type="ECO:0000256" key="1">
    <source>
        <dbReference type="SAM" id="MobiDB-lite"/>
    </source>
</evidence>
<dbReference type="KEGG" id="ndi:NDAI_0D01190"/>
<protein>
    <recommendedName>
        <fullName evidence="2">WKF domain-containing protein</fullName>
    </recommendedName>
</protein>
<dbReference type="Pfam" id="PF10180">
    <property type="entry name" value="WKF"/>
    <property type="match status" value="1"/>
</dbReference>
<dbReference type="Proteomes" id="UP000000689">
    <property type="component" value="Chromosome 4"/>
</dbReference>
<dbReference type="GO" id="GO:0000470">
    <property type="term" value="P:maturation of LSU-rRNA"/>
    <property type="evidence" value="ECO:0007669"/>
    <property type="project" value="EnsemblFungi"/>
</dbReference>
<feature type="domain" description="WKF" evidence="2">
    <location>
        <begin position="94"/>
        <end position="188"/>
    </location>
</feature>
<dbReference type="GO" id="GO:0005730">
    <property type="term" value="C:nucleolus"/>
    <property type="evidence" value="ECO:0007669"/>
    <property type="project" value="EnsemblFungi"/>
</dbReference>
<reference evidence="3 4" key="1">
    <citation type="journal article" date="2011" name="Proc. Natl. Acad. Sci. U.S.A.">
        <title>Evolutionary erosion of yeast sex chromosomes by mating-type switching accidents.</title>
        <authorList>
            <person name="Gordon J.L."/>
            <person name="Armisen D."/>
            <person name="Proux-Wera E."/>
            <person name="Oheigeartaigh S.S."/>
            <person name="Byrne K.P."/>
            <person name="Wolfe K.H."/>
        </authorList>
    </citation>
    <scope>NUCLEOTIDE SEQUENCE [LARGE SCALE GENOMIC DNA]</scope>
    <source>
        <strain evidence="4">ATCC 10597 / BCRC 20456 / CBS 421 / NBRC 0211 / NRRL Y-12639</strain>
    </source>
</reference>
<evidence type="ECO:0000259" key="2">
    <source>
        <dbReference type="Pfam" id="PF10180"/>
    </source>
</evidence>
<dbReference type="InterPro" id="IPR019327">
    <property type="entry name" value="WKF"/>
</dbReference>
<dbReference type="PANTHER" id="PTHR22306:SF2">
    <property type="entry name" value="CHROMOSOME 7 OPEN READING FRAME 50"/>
    <property type="match status" value="1"/>
</dbReference>
<dbReference type="STRING" id="1071378.G0W9H1"/>
<accession>G0W9H1</accession>
<proteinExistence type="predicted"/>
<gene>
    <name evidence="3" type="primary">NDAI0D01190</name>
    <name evidence="3" type="ordered locus">NDAI_0D01190</name>
</gene>
<dbReference type="OMA" id="ISKWNTQ"/>
<dbReference type="GO" id="GO:0003723">
    <property type="term" value="F:RNA binding"/>
    <property type="evidence" value="ECO:0007669"/>
    <property type="project" value="EnsemblFungi"/>
</dbReference>
<dbReference type="HOGENOM" id="CLU_086740_0_0_1"/>
<feature type="compositionally biased region" description="Acidic residues" evidence="1">
    <location>
        <begin position="220"/>
        <end position="230"/>
    </location>
</feature>
<feature type="region of interest" description="Disordered" evidence="1">
    <location>
        <begin position="208"/>
        <end position="239"/>
    </location>
</feature>
<dbReference type="OrthoDB" id="10261563at2759"/>
<dbReference type="PANTHER" id="PTHR22306">
    <property type="entry name" value="CHROMOSOME 7 OPEN READING FRAME 50"/>
    <property type="match status" value="1"/>
</dbReference>
<keyword evidence="4" id="KW-1185">Reference proteome</keyword>
<evidence type="ECO:0000313" key="3">
    <source>
        <dbReference type="EMBL" id="CCD24432.1"/>
    </source>
</evidence>
<dbReference type="RefSeq" id="XP_003669675.1">
    <property type="nucleotide sequence ID" value="XM_003669627.1"/>
</dbReference>
<dbReference type="eggNOG" id="KOG4829">
    <property type="taxonomic scope" value="Eukaryota"/>
</dbReference>
<dbReference type="EMBL" id="HE580270">
    <property type="protein sequence ID" value="CCD24432.1"/>
    <property type="molecule type" value="Genomic_DNA"/>
</dbReference>
<name>G0W9H1_NAUDC</name>
<dbReference type="GeneID" id="11495242"/>